<dbReference type="Proteomes" id="UP000035680">
    <property type="component" value="Unassembled WGS sequence"/>
</dbReference>
<dbReference type="InterPro" id="IPR056006">
    <property type="entry name" value="DUF7584"/>
</dbReference>
<evidence type="ECO:0000313" key="3">
    <source>
        <dbReference type="Proteomes" id="UP000035680"/>
    </source>
</evidence>
<feature type="domain" description="DNA helicase Pif1-like 2B" evidence="1">
    <location>
        <begin position="78"/>
        <end position="121"/>
    </location>
</feature>
<evidence type="ECO:0000259" key="2">
    <source>
        <dbReference type="Pfam" id="PF24488"/>
    </source>
</evidence>
<feature type="domain" description="DUF7584" evidence="2">
    <location>
        <begin position="159"/>
        <end position="241"/>
    </location>
</feature>
<sequence length="277" mass="31823">MRKYGEIDIPLNIQSTGSLLNDIFRAKNKSILEKSNYAILASTNAIVELTNNEVLKLYQAIKDLDTDENYYNIPIENLNQLIPNCLPPHVLDLKVNAAIIVLRNLNIKEGLCNGTRLRIIKISKRILTCIHLSRLNKNKTVLIAKVVFYSFEEENPFITNKETTFDIRLNLQIGGKSLVYYNIDSISITRILNFKNTIDYAPIYSDYSDSTFTISGYELVQLEYYFKDEENETPRSKLLFFGPKDYIFQLESGYTVTTIMINSSNQIVQQIGYLILS</sequence>
<accession>A0A0K0FP41</accession>
<reference evidence="4" key="2">
    <citation type="submission" date="2015-08" db="UniProtKB">
        <authorList>
            <consortium name="WormBaseParasite"/>
        </authorList>
    </citation>
    <scope>IDENTIFICATION</scope>
</reference>
<keyword evidence="3" id="KW-1185">Reference proteome</keyword>
<dbReference type="Pfam" id="PF24488">
    <property type="entry name" value="DUF7584"/>
    <property type="match status" value="1"/>
</dbReference>
<name>A0A0K0FP41_STRVS</name>
<dbReference type="PANTHER" id="PTHR10492">
    <property type="match status" value="1"/>
</dbReference>
<protein>
    <submittedName>
        <fullName evidence="4">ATP-dependent DNA helicase</fullName>
    </submittedName>
</protein>
<proteinExistence type="predicted"/>
<dbReference type="STRING" id="75913.A0A0K0FP41"/>
<dbReference type="InterPro" id="IPR049163">
    <property type="entry name" value="Pif1-like_2B_dom"/>
</dbReference>
<dbReference type="WBParaSite" id="SVE_1089300.1">
    <property type="protein sequence ID" value="SVE_1089300.1"/>
    <property type="gene ID" value="SVE_1089300"/>
</dbReference>
<dbReference type="Pfam" id="PF21530">
    <property type="entry name" value="Pif1_2B_dom"/>
    <property type="match status" value="1"/>
</dbReference>
<dbReference type="AlphaFoldDB" id="A0A0K0FP41"/>
<dbReference type="PANTHER" id="PTHR10492:SF57">
    <property type="entry name" value="ATP-DEPENDENT DNA HELICASE"/>
    <property type="match status" value="1"/>
</dbReference>
<evidence type="ECO:0000259" key="1">
    <source>
        <dbReference type="Pfam" id="PF21530"/>
    </source>
</evidence>
<dbReference type="SUPFAM" id="SSF52540">
    <property type="entry name" value="P-loop containing nucleoside triphosphate hydrolases"/>
    <property type="match status" value="1"/>
</dbReference>
<dbReference type="InterPro" id="IPR027417">
    <property type="entry name" value="P-loop_NTPase"/>
</dbReference>
<evidence type="ECO:0000313" key="4">
    <source>
        <dbReference type="WBParaSite" id="SVE_1089300.1"/>
    </source>
</evidence>
<reference evidence="3" key="1">
    <citation type="submission" date="2014-07" db="EMBL/GenBank/DDBJ databases">
        <authorList>
            <person name="Martin A.A"/>
            <person name="De Silva N."/>
        </authorList>
    </citation>
    <scope>NUCLEOTIDE SEQUENCE</scope>
</reference>
<organism evidence="3 4">
    <name type="scientific">Strongyloides venezuelensis</name>
    <name type="common">Threadworm</name>
    <dbReference type="NCBI Taxonomy" id="75913"/>
    <lineage>
        <taxon>Eukaryota</taxon>
        <taxon>Metazoa</taxon>
        <taxon>Ecdysozoa</taxon>
        <taxon>Nematoda</taxon>
        <taxon>Chromadorea</taxon>
        <taxon>Rhabditida</taxon>
        <taxon>Tylenchina</taxon>
        <taxon>Panagrolaimomorpha</taxon>
        <taxon>Strongyloidoidea</taxon>
        <taxon>Strongyloididae</taxon>
        <taxon>Strongyloides</taxon>
    </lineage>
</organism>